<evidence type="ECO:0000313" key="2">
    <source>
        <dbReference type="Proteomes" id="UP001302126"/>
    </source>
</evidence>
<dbReference type="AlphaFoldDB" id="A0AAN6WLL0"/>
<dbReference type="PANTHER" id="PTHR36922">
    <property type="entry name" value="BLL2446 PROTEIN"/>
    <property type="match status" value="1"/>
</dbReference>
<dbReference type="Gene3D" id="1.20.120.450">
    <property type="entry name" value="dinb family like domain"/>
    <property type="match status" value="1"/>
</dbReference>
<evidence type="ECO:0000313" key="1">
    <source>
        <dbReference type="EMBL" id="KAK4184076.1"/>
    </source>
</evidence>
<dbReference type="Pfam" id="PF09351">
    <property type="entry name" value="DUF1993"/>
    <property type="match status" value="1"/>
</dbReference>
<dbReference type="Proteomes" id="UP001302126">
    <property type="component" value="Unassembled WGS sequence"/>
</dbReference>
<dbReference type="EMBL" id="MU864506">
    <property type="protein sequence ID" value="KAK4184076.1"/>
    <property type="molecule type" value="Genomic_DNA"/>
</dbReference>
<evidence type="ECO:0008006" key="3">
    <source>
        <dbReference type="Google" id="ProtNLM"/>
    </source>
</evidence>
<dbReference type="SUPFAM" id="SSF109854">
    <property type="entry name" value="DinB/YfiT-like putative metalloenzymes"/>
    <property type="match status" value="1"/>
</dbReference>
<protein>
    <recommendedName>
        <fullName evidence="3">DUF1993 domain-containing protein</fullName>
    </recommendedName>
</protein>
<organism evidence="1 2">
    <name type="scientific">Podospora australis</name>
    <dbReference type="NCBI Taxonomy" id="1536484"/>
    <lineage>
        <taxon>Eukaryota</taxon>
        <taxon>Fungi</taxon>
        <taxon>Dikarya</taxon>
        <taxon>Ascomycota</taxon>
        <taxon>Pezizomycotina</taxon>
        <taxon>Sordariomycetes</taxon>
        <taxon>Sordariomycetidae</taxon>
        <taxon>Sordariales</taxon>
        <taxon>Podosporaceae</taxon>
        <taxon>Podospora</taxon>
    </lineage>
</organism>
<proteinExistence type="predicted"/>
<comment type="caution">
    <text evidence="1">The sequence shown here is derived from an EMBL/GenBank/DDBJ whole genome shotgun (WGS) entry which is preliminary data.</text>
</comment>
<dbReference type="InterPro" id="IPR034660">
    <property type="entry name" value="DinB/YfiT-like"/>
</dbReference>
<reference evidence="1" key="1">
    <citation type="journal article" date="2023" name="Mol. Phylogenet. Evol.">
        <title>Genome-scale phylogeny and comparative genomics of the fungal order Sordariales.</title>
        <authorList>
            <person name="Hensen N."/>
            <person name="Bonometti L."/>
            <person name="Westerberg I."/>
            <person name="Brannstrom I.O."/>
            <person name="Guillou S."/>
            <person name="Cros-Aarteil S."/>
            <person name="Calhoun S."/>
            <person name="Haridas S."/>
            <person name="Kuo A."/>
            <person name="Mondo S."/>
            <person name="Pangilinan J."/>
            <person name="Riley R."/>
            <person name="LaButti K."/>
            <person name="Andreopoulos B."/>
            <person name="Lipzen A."/>
            <person name="Chen C."/>
            <person name="Yan M."/>
            <person name="Daum C."/>
            <person name="Ng V."/>
            <person name="Clum A."/>
            <person name="Steindorff A."/>
            <person name="Ohm R.A."/>
            <person name="Martin F."/>
            <person name="Silar P."/>
            <person name="Natvig D.O."/>
            <person name="Lalanne C."/>
            <person name="Gautier V."/>
            <person name="Ament-Velasquez S.L."/>
            <person name="Kruys A."/>
            <person name="Hutchinson M.I."/>
            <person name="Powell A.J."/>
            <person name="Barry K."/>
            <person name="Miller A.N."/>
            <person name="Grigoriev I.V."/>
            <person name="Debuchy R."/>
            <person name="Gladieux P."/>
            <person name="Hiltunen Thoren M."/>
            <person name="Johannesson H."/>
        </authorList>
    </citation>
    <scope>NUCLEOTIDE SEQUENCE</scope>
    <source>
        <strain evidence="1">PSN309</strain>
    </source>
</reference>
<reference evidence="1" key="2">
    <citation type="submission" date="2023-05" db="EMBL/GenBank/DDBJ databases">
        <authorList>
            <consortium name="Lawrence Berkeley National Laboratory"/>
            <person name="Steindorff A."/>
            <person name="Hensen N."/>
            <person name="Bonometti L."/>
            <person name="Westerberg I."/>
            <person name="Brannstrom I.O."/>
            <person name="Guillou S."/>
            <person name="Cros-Aarteil S."/>
            <person name="Calhoun S."/>
            <person name="Haridas S."/>
            <person name="Kuo A."/>
            <person name="Mondo S."/>
            <person name="Pangilinan J."/>
            <person name="Riley R."/>
            <person name="Labutti K."/>
            <person name="Andreopoulos B."/>
            <person name="Lipzen A."/>
            <person name="Chen C."/>
            <person name="Yanf M."/>
            <person name="Daum C."/>
            <person name="Ng V."/>
            <person name="Clum A."/>
            <person name="Ohm R."/>
            <person name="Martin F."/>
            <person name="Silar P."/>
            <person name="Natvig D."/>
            <person name="Lalanne C."/>
            <person name="Gautier V."/>
            <person name="Ament-Velasquez S.L."/>
            <person name="Kruys A."/>
            <person name="Hutchinson M.I."/>
            <person name="Powell A.J."/>
            <person name="Barry K."/>
            <person name="Miller A.N."/>
            <person name="Grigoriev I.V."/>
            <person name="Debuchy R."/>
            <person name="Gladieux P."/>
            <person name="Thoren M.H."/>
            <person name="Johannesson H."/>
        </authorList>
    </citation>
    <scope>NUCLEOTIDE SEQUENCE</scope>
    <source>
        <strain evidence="1">PSN309</strain>
    </source>
</reference>
<keyword evidence="2" id="KW-1185">Reference proteome</keyword>
<dbReference type="PANTHER" id="PTHR36922:SF1">
    <property type="entry name" value="DUF1993 DOMAIN-CONTAINING PROTEIN"/>
    <property type="match status" value="1"/>
</dbReference>
<gene>
    <name evidence="1" type="ORF">QBC35DRAFT_67920</name>
</gene>
<name>A0AAN6WLL0_9PEZI</name>
<sequence length="202" mass="22483">MAASIPLYQVAFGTLARILTTTHDILSKAKETHPNLIPSLPRIRLYEDMNPLYYQVQTVCNFAHTLASRLTTPTATSFAPLHGWEKYDEETITVDQLLEKIAIAREVLAKVTPEKVAEAVVAAAKDAEEKKTKTYAISNPEPRPSFAFDASQFVLGYVLPNSYFHMNILYAILRKEGVPLGKADYLTPFLKEAVVGTWGTSH</sequence>
<dbReference type="InterPro" id="IPR018531">
    <property type="entry name" value="DUF1993"/>
</dbReference>
<accession>A0AAN6WLL0</accession>